<comment type="caution">
    <text evidence="3">The sequence shown here is derived from an EMBL/GenBank/DDBJ whole genome shotgun (WGS) entry which is preliminary data.</text>
</comment>
<keyword evidence="2" id="KW-0732">Signal</keyword>
<feature type="chain" id="PRO_5046346001" description="Lipoprotein" evidence="2">
    <location>
        <begin position="23"/>
        <end position="225"/>
    </location>
</feature>
<evidence type="ECO:0000256" key="2">
    <source>
        <dbReference type="SAM" id="SignalP"/>
    </source>
</evidence>
<proteinExistence type="predicted"/>
<evidence type="ECO:0000313" key="4">
    <source>
        <dbReference type="Proteomes" id="UP000809290"/>
    </source>
</evidence>
<dbReference type="EMBL" id="JAFBCP010000001">
    <property type="protein sequence ID" value="MBM7815675.1"/>
    <property type="molecule type" value="Genomic_DNA"/>
</dbReference>
<evidence type="ECO:0008006" key="5">
    <source>
        <dbReference type="Google" id="ProtNLM"/>
    </source>
</evidence>
<dbReference type="RefSeq" id="WP_204514580.1">
    <property type="nucleotide sequence ID" value="NZ_JAFBCP010000001.1"/>
</dbReference>
<feature type="signal peptide" evidence="2">
    <location>
        <begin position="1"/>
        <end position="22"/>
    </location>
</feature>
<reference evidence="3 4" key="1">
    <citation type="submission" date="2021-01" db="EMBL/GenBank/DDBJ databases">
        <title>Sequencing the genomes of 1000 actinobacteria strains.</title>
        <authorList>
            <person name="Klenk H.-P."/>
        </authorList>
    </citation>
    <scope>NUCLEOTIDE SEQUENCE [LARGE SCALE GENOMIC DNA]</scope>
    <source>
        <strain evidence="3 4">DSM 13657</strain>
    </source>
</reference>
<dbReference type="PROSITE" id="PS51257">
    <property type="entry name" value="PROKAR_LIPOPROTEIN"/>
    <property type="match status" value="1"/>
</dbReference>
<evidence type="ECO:0000313" key="3">
    <source>
        <dbReference type="EMBL" id="MBM7815675.1"/>
    </source>
</evidence>
<keyword evidence="4" id="KW-1185">Reference proteome</keyword>
<sequence length="225" mass="24039">MKRLRAGLMVATVVVMSGCALNDLPFAGKVEPENQAQTAPAEEQVQESAPTKTAGSSDIVAGSSTKGGKSKSNESSDSKVGGNPLGKYFGGTKVEPQAFFVKHEYSDGGYFFQAPSQLHRCEISKEYVGCTLTKPPADAPVVNYPGYEYREANGTRMNSGSKAEMIGLTDTSYIRQDGNGPAKTLEYGQVLDVHGFQCTTNKQDGVICKQGSHGFQVSSKKHKVL</sequence>
<organism evidence="3 4">
    <name type="scientific">Brevibacterium paucivorans</name>
    <dbReference type="NCBI Taxonomy" id="170994"/>
    <lineage>
        <taxon>Bacteria</taxon>
        <taxon>Bacillati</taxon>
        <taxon>Actinomycetota</taxon>
        <taxon>Actinomycetes</taxon>
        <taxon>Micrococcales</taxon>
        <taxon>Brevibacteriaceae</taxon>
        <taxon>Brevibacterium</taxon>
    </lineage>
</organism>
<feature type="region of interest" description="Disordered" evidence="1">
    <location>
        <begin position="33"/>
        <end position="84"/>
    </location>
</feature>
<gene>
    <name evidence="3" type="ORF">JOE56_000369</name>
</gene>
<feature type="compositionally biased region" description="Polar residues" evidence="1">
    <location>
        <begin position="46"/>
        <end position="56"/>
    </location>
</feature>
<name>A0ABS2SHE4_9MICO</name>
<evidence type="ECO:0000256" key="1">
    <source>
        <dbReference type="SAM" id="MobiDB-lite"/>
    </source>
</evidence>
<dbReference type="Proteomes" id="UP000809290">
    <property type="component" value="Unassembled WGS sequence"/>
</dbReference>
<accession>A0ABS2SHE4</accession>
<protein>
    <recommendedName>
        <fullName evidence="5">Lipoprotein</fullName>
    </recommendedName>
</protein>